<feature type="domain" description="AAA+ ATPase" evidence="6">
    <location>
        <begin position="279"/>
        <end position="414"/>
    </location>
</feature>
<dbReference type="EMBL" id="WBXO01000005">
    <property type="protein sequence ID" value="KAB2952682.1"/>
    <property type="molecule type" value="Genomic_DNA"/>
</dbReference>
<evidence type="ECO:0000313" key="8">
    <source>
        <dbReference type="Proteomes" id="UP000468766"/>
    </source>
</evidence>
<name>A0A6I0EZ57_9FIRM</name>
<evidence type="ECO:0000256" key="1">
    <source>
        <dbReference type="ARBA" id="ARBA00022741"/>
    </source>
</evidence>
<dbReference type="GO" id="GO:0005524">
    <property type="term" value="F:ATP binding"/>
    <property type="evidence" value="ECO:0007669"/>
    <property type="project" value="UniProtKB-KW"/>
</dbReference>
<accession>A0A6I0EZ57</accession>
<dbReference type="InterPro" id="IPR052381">
    <property type="entry name" value="AAA_domain_protein"/>
</dbReference>
<feature type="coiled-coil region" evidence="5">
    <location>
        <begin position="162"/>
        <end position="189"/>
    </location>
</feature>
<protein>
    <recommendedName>
        <fullName evidence="4">Uncharacterized AAA domain-containing protein ycf46</fullName>
    </recommendedName>
</protein>
<dbReference type="Gene3D" id="3.40.50.300">
    <property type="entry name" value="P-loop containing nucleotide triphosphate hydrolases"/>
    <property type="match status" value="1"/>
</dbReference>
<dbReference type="InterPro" id="IPR003593">
    <property type="entry name" value="AAA+_ATPase"/>
</dbReference>
<keyword evidence="8" id="KW-1185">Reference proteome</keyword>
<keyword evidence="1" id="KW-0547">Nucleotide-binding</keyword>
<dbReference type="SUPFAM" id="SSF52540">
    <property type="entry name" value="P-loop containing nucleoside triphosphate hydrolases"/>
    <property type="match status" value="1"/>
</dbReference>
<dbReference type="GO" id="GO:0016887">
    <property type="term" value="F:ATP hydrolysis activity"/>
    <property type="evidence" value="ECO:0007669"/>
    <property type="project" value="InterPro"/>
</dbReference>
<dbReference type="InterPro" id="IPR027417">
    <property type="entry name" value="P-loop_NTPase"/>
</dbReference>
<dbReference type="Gene3D" id="1.10.8.60">
    <property type="match status" value="1"/>
</dbReference>
<dbReference type="CDD" id="cd19507">
    <property type="entry name" value="RecA-like_Ycf46-like"/>
    <property type="match status" value="1"/>
</dbReference>
<dbReference type="Pfam" id="PF00004">
    <property type="entry name" value="AAA"/>
    <property type="match status" value="1"/>
</dbReference>
<organism evidence="7 8">
    <name type="scientific">Heliorestis acidaminivorans</name>
    <dbReference type="NCBI Taxonomy" id="553427"/>
    <lineage>
        <taxon>Bacteria</taxon>
        <taxon>Bacillati</taxon>
        <taxon>Bacillota</taxon>
        <taxon>Clostridia</taxon>
        <taxon>Eubacteriales</taxon>
        <taxon>Heliobacteriaceae</taxon>
        <taxon>Heliorestis</taxon>
    </lineage>
</organism>
<gene>
    <name evidence="7" type="ORF">F9B85_08495</name>
</gene>
<dbReference type="AlphaFoldDB" id="A0A6I0EZ57"/>
<dbReference type="InterPro" id="IPR003959">
    <property type="entry name" value="ATPase_AAA_core"/>
</dbReference>
<proteinExistence type="inferred from homology"/>
<dbReference type="SMART" id="SM00382">
    <property type="entry name" value="AAA"/>
    <property type="match status" value="1"/>
</dbReference>
<keyword evidence="2" id="KW-0067">ATP-binding</keyword>
<dbReference type="RefSeq" id="WP_151619959.1">
    <property type="nucleotide sequence ID" value="NZ_WBXO01000005.1"/>
</dbReference>
<reference evidence="7 8" key="1">
    <citation type="submission" date="2019-10" db="EMBL/GenBank/DDBJ databases">
        <title>Whole-genome sequence of the extremophile Heliorestis acidaminivorans DSM 24790.</title>
        <authorList>
            <person name="Kyndt J.A."/>
            <person name="Meyer T.E."/>
        </authorList>
    </citation>
    <scope>NUCLEOTIDE SEQUENCE [LARGE SCALE GENOMIC DNA]</scope>
    <source>
        <strain evidence="7 8">DSM 24790</strain>
    </source>
</reference>
<comment type="similarity">
    <text evidence="3">Belongs to the AAA ATPase family. Highly divergent.</text>
</comment>
<dbReference type="Pfam" id="PF17862">
    <property type="entry name" value="AAA_lid_3"/>
    <property type="match status" value="1"/>
</dbReference>
<dbReference type="OrthoDB" id="9806903at2"/>
<comment type="caution">
    <text evidence="7">The sequence shown here is derived from an EMBL/GenBank/DDBJ whole genome shotgun (WGS) entry which is preliminary data.</text>
</comment>
<keyword evidence="5" id="KW-0175">Coiled coil</keyword>
<evidence type="ECO:0000256" key="5">
    <source>
        <dbReference type="SAM" id="Coils"/>
    </source>
</evidence>
<dbReference type="PANTHER" id="PTHR42960">
    <property type="entry name" value="YCF46 PROTEIN"/>
    <property type="match status" value="1"/>
</dbReference>
<evidence type="ECO:0000259" key="6">
    <source>
        <dbReference type="SMART" id="SM00382"/>
    </source>
</evidence>
<dbReference type="Proteomes" id="UP000468766">
    <property type="component" value="Unassembled WGS sequence"/>
</dbReference>
<dbReference type="InterPro" id="IPR041569">
    <property type="entry name" value="AAA_lid_3"/>
</dbReference>
<sequence length="555" mass="62958">MAEQSVLQFKTMLGNLLKARFPCLYISTWEEERALQVIDKVVHDTELIRTTRKLFTWNLTDGIKGEGQSGKEETKTPLKALEFIEKYTEPAVFVLKDFHIFFGGQGRLPDFQVIRKIRNIIPALKLSTPKNIIFLSPTLILPKDLEKDVTVIDFELPSFLEIERLLDDMIDANRDNERITIELSDEEKERLAKAALGLTLQEAENAFARAMVENGRLCIKDMDIILEEKRQIIKKSEILEFIKSDLNMDDVGGLENLKRWLKKRDKSWLDSAQRYGLPAPKGVLITGVPGCGKSLIAKAVGATWQLPLLRLDIGKIYSGIVGSSEENMRRAIQTAEAIAPSILWIDEIEKGLSGMNSNGDSGTSTRIFGTFLTWMQEKKKPVFVVATANNIQSLPPELLRKGRFDEIFFVDLPTLRERMAIFEVHLKKRLHDEEVKGSFHLTEAVMERLAQKTESFVGAEIEQIVVAALFEAYSENRAIEEKDLYKAIDTMIPLAVTQAETIRAIREWANVRAVAATSQDYRVEYQQPSFPEKEEKSPAPAEDIRALRGGRTIDF</sequence>
<dbReference type="PANTHER" id="PTHR42960:SF1">
    <property type="entry name" value="YCF46 PROTEIN"/>
    <property type="match status" value="1"/>
</dbReference>
<evidence type="ECO:0000256" key="2">
    <source>
        <dbReference type="ARBA" id="ARBA00022840"/>
    </source>
</evidence>
<evidence type="ECO:0000256" key="3">
    <source>
        <dbReference type="ARBA" id="ARBA00038088"/>
    </source>
</evidence>
<evidence type="ECO:0000313" key="7">
    <source>
        <dbReference type="EMBL" id="KAB2952682.1"/>
    </source>
</evidence>
<evidence type="ECO:0000256" key="4">
    <source>
        <dbReference type="ARBA" id="ARBA00040480"/>
    </source>
</evidence>